<dbReference type="Pfam" id="PF13406">
    <property type="entry name" value="SLT_2"/>
    <property type="match status" value="1"/>
</dbReference>
<dbReference type="Proteomes" id="UP000236752">
    <property type="component" value="Unassembled WGS sequence"/>
</dbReference>
<dbReference type="InterPro" id="IPR011970">
    <property type="entry name" value="MltB_2"/>
</dbReference>
<feature type="chain" id="PRO_5009283480" evidence="2">
    <location>
        <begin position="26"/>
        <end position="345"/>
    </location>
</feature>
<dbReference type="GO" id="GO:0008933">
    <property type="term" value="F:peptidoglycan lytic transglycosylase activity"/>
    <property type="evidence" value="ECO:0007669"/>
    <property type="project" value="TreeGrafter"/>
</dbReference>
<sequence>MQFSRRWLIAALPAAGLVGCASSNSAISTSRSGLPPEFLPQHNPAYDRWVQAFQTRARSRGISDATLRTAFQGAGYLPGVVERDRNQTETKRSLEDYLAIVANDTKVAEGRRKRAAFSGILGEIERRYGVPANVVAAVWGMESNYGARRGDIPVISAVSTLAYDGRRGAFFEKQLMAALRILARRDISAANLTGSWAGAMGHTQFIPTTFEAYAADFRGDGRRDIWSDDPTDALASAAAYLAKSGWRSGQPWGLEVALPAGFSTGLAGRGNKRSIASWPRSGRQNRDGRHPARPWIGRAVVAPRPECASVSGVQQLQRHPALQQFRKLRHRDWLSVGPHQWRRAA</sequence>
<name>A0A1H5RYU6_9RHOB</name>
<reference evidence="4 5" key="1">
    <citation type="submission" date="2016-10" db="EMBL/GenBank/DDBJ databases">
        <authorList>
            <person name="de Groot N.N."/>
        </authorList>
    </citation>
    <scope>NUCLEOTIDE SEQUENCE [LARGE SCALE GENOMIC DNA]</scope>
    <source>
        <strain evidence="4 5">DSM 26915</strain>
    </source>
</reference>
<dbReference type="NCBIfam" id="TIGR02283">
    <property type="entry name" value="MltB_2"/>
    <property type="match status" value="1"/>
</dbReference>
<organism evidence="4 5">
    <name type="scientific">Thalassococcus halodurans</name>
    <dbReference type="NCBI Taxonomy" id="373675"/>
    <lineage>
        <taxon>Bacteria</taxon>
        <taxon>Pseudomonadati</taxon>
        <taxon>Pseudomonadota</taxon>
        <taxon>Alphaproteobacteria</taxon>
        <taxon>Rhodobacterales</taxon>
        <taxon>Roseobacteraceae</taxon>
        <taxon>Thalassococcus</taxon>
    </lineage>
</organism>
<dbReference type="GO" id="GO:0009253">
    <property type="term" value="P:peptidoglycan catabolic process"/>
    <property type="evidence" value="ECO:0007669"/>
    <property type="project" value="TreeGrafter"/>
</dbReference>
<accession>A0A1H5RYU6</accession>
<dbReference type="InterPro" id="IPR031304">
    <property type="entry name" value="SLT_2"/>
</dbReference>
<keyword evidence="2" id="KW-0732">Signal</keyword>
<dbReference type="AlphaFoldDB" id="A0A1H5RYU6"/>
<feature type="region of interest" description="Disordered" evidence="1">
    <location>
        <begin position="273"/>
        <end position="292"/>
    </location>
</feature>
<dbReference type="SUPFAM" id="SSF53955">
    <property type="entry name" value="Lysozyme-like"/>
    <property type="match status" value="1"/>
</dbReference>
<dbReference type="PANTHER" id="PTHR30163:SF8">
    <property type="entry name" value="LYTIC MUREIN TRANSGLYCOSYLASE"/>
    <property type="match status" value="1"/>
</dbReference>
<dbReference type="Gene3D" id="1.10.8.350">
    <property type="entry name" value="Bacterial muramidase"/>
    <property type="match status" value="1"/>
</dbReference>
<evidence type="ECO:0000313" key="5">
    <source>
        <dbReference type="Proteomes" id="UP000236752"/>
    </source>
</evidence>
<feature type="domain" description="Transglycosylase SLT" evidence="3">
    <location>
        <begin position="47"/>
        <end position="293"/>
    </location>
</feature>
<gene>
    <name evidence="4" type="ORF">SAMN04488045_0039</name>
</gene>
<evidence type="ECO:0000256" key="1">
    <source>
        <dbReference type="SAM" id="MobiDB-lite"/>
    </source>
</evidence>
<feature type="signal peptide" evidence="2">
    <location>
        <begin position="1"/>
        <end position="25"/>
    </location>
</feature>
<dbReference type="InterPro" id="IPR043426">
    <property type="entry name" value="MltB-like"/>
</dbReference>
<dbReference type="PROSITE" id="PS51257">
    <property type="entry name" value="PROKAR_LIPOPROTEIN"/>
    <property type="match status" value="1"/>
</dbReference>
<evidence type="ECO:0000256" key="2">
    <source>
        <dbReference type="SAM" id="SignalP"/>
    </source>
</evidence>
<keyword evidence="5" id="KW-1185">Reference proteome</keyword>
<evidence type="ECO:0000313" key="4">
    <source>
        <dbReference type="EMBL" id="SEF43495.1"/>
    </source>
</evidence>
<evidence type="ECO:0000259" key="3">
    <source>
        <dbReference type="Pfam" id="PF13406"/>
    </source>
</evidence>
<dbReference type="PANTHER" id="PTHR30163">
    <property type="entry name" value="MEMBRANE-BOUND LYTIC MUREIN TRANSGLYCOSYLASE B"/>
    <property type="match status" value="1"/>
</dbReference>
<dbReference type="EMBL" id="FNUZ01000001">
    <property type="protein sequence ID" value="SEF43495.1"/>
    <property type="molecule type" value="Genomic_DNA"/>
</dbReference>
<dbReference type="InterPro" id="IPR023346">
    <property type="entry name" value="Lysozyme-like_dom_sf"/>
</dbReference>
<protein>
    <submittedName>
        <fullName evidence="4">Lytic murein transglycosylase</fullName>
    </submittedName>
</protein>
<dbReference type="Gene3D" id="1.10.530.10">
    <property type="match status" value="1"/>
</dbReference>
<proteinExistence type="predicted"/>